<dbReference type="Pfam" id="PF04471">
    <property type="entry name" value="Mrr_cat"/>
    <property type="match status" value="1"/>
</dbReference>
<keyword evidence="2 3" id="KW-0067">ATP-binding</keyword>
<evidence type="ECO:0000313" key="5">
    <source>
        <dbReference type="EMBL" id="OHA23182.1"/>
    </source>
</evidence>
<proteinExistence type="predicted"/>
<dbReference type="InterPro" id="IPR007560">
    <property type="entry name" value="Restrct_endonuc_IV_Mrr"/>
</dbReference>
<dbReference type="EMBL" id="MHRJ01000014">
    <property type="protein sequence ID" value="OHA23182.1"/>
    <property type="molecule type" value="Genomic_DNA"/>
</dbReference>
<evidence type="ECO:0000259" key="4">
    <source>
        <dbReference type="PROSITE" id="PS51161"/>
    </source>
</evidence>
<dbReference type="InterPro" id="IPR011856">
    <property type="entry name" value="tRNA_endonuc-like_dom_sf"/>
</dbReference>
<dbReference type="CDD" id="cd22308">
    <property type="entry name" value="Af1548-like"/>
    <property type="match status" value="1"/>
</dbReference>
<dbReference type="AlphaFoldDB" id="A0A1G2MJL5"/>
<name>A0A1G2MJL5_9BACT</name>
<dbReference type="InterPro" id="IPR005144">
    <property type="entry name" value="ATP-cone_dom"/>
</dbReference>
<dbReference type="GO" id="GO:0009307">
    <property type="term" value="P:DNA restriction-modification system"/>
    <property type="evidence" value="ECO:0007669"/>
    <property type="project" value="InterPro"/>
</dbReference>
<evidence type="ECO:0000256" key="2">
    <source>
        <dbReference type="ARBA" id="ARBA00022840"/>
    </source>
</evidence>
<keyword evidence="1 3" id="KW-0547">Nucleotide-binding</keyword>
<dbReference type="Gene3D" id="3.40.1350.10">
    <property type="match status" value="1"/>
</dbReference>
<reference evidence="5 6" key="1">
    <citation type="journal article" date="2016" name="Nat. Commun.">
        <title>Thousands of microbial genomes shed light on interconnected biogeochemical processes in an aquifer system.</title>
        <authorList>
            <person name="Anantharaman K."/>
            <person name="Brown C.T."/>
            <person name="Hug L.A."/>
            <person name="Sharon I."/>
            <person name="Castelle C.J."/>
            <person name="Probst A.J."/>
            <person name="Thomas B.C."/>
            <person name="Singh A."/>
            <person name="Wilkins M.J."/>
            <person name="Karaoz U."/>
            <person name="Brodie E.L."/>
            <person name="Williams K.H."/>
            <person name="Hubbard S.S."/>
            <person name="Banfield J.F."/>
        </authorList>
    </citation>
    <scope>NUCLEOTIDE SEQUENCE [LARGE SCALE GENOMIC DNA]</scope>
</reference>
<feature type="domain" description="ATP-cone" evidence="4">
    <location>
        <begin position="6"/>
        <end position="87"/>
    </location>
</feature>
<dbReference type="Pfam" id="PF03477">
    <property type="entry name" value="ATP-cone"/>
    <property type="match status" value="1"/>
</dbReference>
<accession>A0A1G2MJL5</accession>
<dbReference type="GO" id="GO:0004519">
    <property type="term" value="F:endonuclease activity"/>
    <property type="evidence" value="ECO:0007669"/>
    <property type="project" value="InterPro"/>
</dbReference>
<dbReference type="InterPro" id="IPR011335">
    <property type="entry name" value="Restrct_endonuc-II-like"/>
</dbReference>
<sequence>MFPQDIEVIKVDGTKERFNGKKLEESLRRSGADSLVASEVVAHVGKELVNGITTSDIYRHAFSVLRNKQKMASARYSLRRSLLALGPTGFPFEKFIGEMFKRMGFSVLLDQMVQGKCASHEMDIVSWNGEKLIMVEAKYHHEQAYKSDLKVALYVKARFDDFQDGSFSYGNRTKLDEGWLITNTKFTEKAIHYAQCSGVKLVGWNYPERGNLHDLIATAGIHPITCLTTLSFGEKQTLMEQGIVLCEDFIAQKAKLKALGWGDEQIEAVAAESILLCST</sequence>
<dbReference type="GO" id="GO:0003677">
    <property type="term" value="F:DNA binding"/>
    <property type="evidence" value="ECO:0007669"/>
    <property type="project" value="InterPro"/>
</dbReference>
<evidence type="ECO:0000313" key="6">
    <source>
        <dbReference type="Proteomes" id="UP000176493"/>
    </source>
</evidence>
<evidence type="ECO:0000256" key="1">
    <source>
        <dbReference type="ARBA" id="ARBA00022741"/>
    </source>
</evidence>
<dbReference type="PROSITE" id="PS51161">
    <property type="entry name" value="ATP_CONE"/>
    <property type="match status" value="1"/>
</dbReference>
<dbReference type="SUPFAM" id="SSF52980">
    <property type="entry name" value="Restriction endonuclease-like"/>
    <property type="match status" value="1"/>
</dbReference>
<gene>
    <name evidence="5" type="ORF">A2W52_04730</name>
</gene>
<dbReference type="Proteomes" id="UP000176493">
    <property type="component" value="Unassembled WGS sequence"/>
</dbReference>
<evidence type="ECO:0000256" key="3">
    <source>
        <dbReference type="PROSITE-ProRule" id="PRU00492"/>
    </source>
</evidence>
<organism evidence="5 6">
    <name type="scientific">Candidatus Taylorbacteria bacterium RIFCSPHIGHO2_02_49_25</name>
    <dbReference type="NCBI Taxonomy" id="1802305"/>
    <lineage>
        <taxon>Bacteria</taxon>
        <taxon>Candidatus Tayloriibacteriota</taxon>
    </lineage>
</organism>
<protein>
    <recommendedName>
        <fullName evidence="4">ATP-cone domain-containing protein</fullName>
    </recommendedName>
</protein>
<dbReference type="GO" id="GO:0005524">
    <property type="term" value="F:ATP binding"/>
    <property type="evidence" value="ECO:0007669"/>
    <property type="project" value="UniProtKB-UniRule"/>
</dbReference>
<comment type="caution">
    <text evidence="5">The sequence shown here is derived from an EMBL/GenBank/DDBJ whole genome shotgun (WGS) entry which is preliminary data.</text>
</comment>